<feature type="compositionally biased region" description="Basic residues" evidence="1">
    <location>
        <begin position="251"/>
        <end position="264"/>
    </location>
</feature>
<evidence type="ECO:0000256" key="1">
    <source>
        <dbReference type="SAM" id="MobiDB-lite"/>
    </source>
</evidence>
<dbReference type="OrthoDB" id="5406014at2759"/>
<accession>A0A8J1UF42</accession>
<comment type="caution">
    <text evidence="2">The sequence shown here is derived from an EMBL/GenBank/DDBJ whole genome shotgun (WGS) entry which is preliminary data.</text>
</comment>
<feature type="region of interest" description="Disordered" evidence="1">
    <location>
        <begin position="238"/>
        <end position="269"/>
    </location>
</feature>
<proteinExistence type="predicted"/>
<feature type="region of interest" description="Disordered" evidence="1">
    <location>
        <begin position="385"/>
        <end position="430"/>
    </location>
</feature>
<evidence type="ECO:0000313" key="3">
    <source>
        <dbReference type="Proteomes" id="UP000749559"/>
    </source>
</evidence>
<keyword evidence="3" id="KW-1185">Reference proteome</keyword>
<protein>
    <submittedName>
        <fullName evidence="2">Uncharacterized protein</fullName>
    </submittedName>
</protein>
<organism evidence="2 3">
    <name type="scientific">Owenia fusiformis</name>
    <name type="common">Polychaete worm</name>
    <dbReference type="NCBI Taxonomy" id="6347"/>
    <lineage>
        <taxon>Eukaryota</taxon>
        <taxon>Metazoa</taxon>
        <taxon>Spiralia</taxon>
        <taxon>Lophotrochozoa</taxon>
        <taxon>Annelida</taxon>
        <taxon>Polychaeta</taxon>
        <taxon>Sedentaria</taxon>
        <taxon>Canalipalpata</taxon>
        <taxon>Sabellida</taxon>
        <taxon>Oweniida</taxon>
        <taxon>Oweniidae</taxon>
        <taxon>Owenia</taxon>
    </lineage>
</organism>
<reference evidence="2" key="1">
    <citation type="submission" date="2022-03" db="EMBL/GenBank/DDBJ databases">
        <authorList>
            <person name="Martin C."/>
        </authorList>
    </citation>
    <scope>NUCLEOTIDE SEQUENCE</scope>
</reference>
<dbReference type="Pfam" id="PF00023">
    <property type="entry name" value="Ank"/>
    <property type="match status" value="1"/>
</dbReference>
<dbReference type="PANTHER" id="PTHR24193">
    <property type="entry name" value="ANKYRIN REPEAT PROTEIN"/>
    <property type="match status" value="1"/>
</dbReference>
<dbReference type="Gene3D" id="1.25.40.20">
    <property type="entry name" value="Ankyrin repeat-containing domain"/>
    <property type="match status" value="1"/>
</dbReference>
<sequence>MATASNIPSITETLFRAVEHAKIRSVSNLLDSGADVNVHDSNLQTPLMRAVYVPKEDIRRHIIRLLLEHGSDVNSVDERSRTALMLASFEPNREDVVRLLIRTRKCDPNVNDVGGNTALMYAAYGGNASVIRILVHSAQTKHIIKANVMNFNKQTALDISLKLRHNDCVRVLVREANVDTSNTPQDALNEILNQDQYISSQVPMGHIKSSWATLEKISIHSKSSTSIQNHVSDNDTTVAKNDLYSEPNQQKAKKTKSKRSRKKMRQEMDSNINCTAFEDVFAVNTIRDTLTATLSPRGLTSPSRRTHLYGENASNTPNGLPPVNIPFTVSDEKLYPEYTSYRNNRLLTNENINPPQAGSAHLQPLHNAPKYDAALGIEFNTHNAASPEHRKISNRGDTNSMFQGLKRSKQLAPLSPRYTSRYSKHNRDELETDKDDVLLLPAINSKAKNQGASLTVEYSEDDANRAKTV</sequence>
<dbReference type="PANTHER" id="PTHR24193:SF120">
    <property type="entry name" value="ANKYRIN REPEAT DOMAIN-CONTAINING PROTEIN 63"/>
    <property type="match status" value="1"/>
</dbReference>
<gene>
    <name evidence="2" type="ORF">OFUS_LOCUS7273</name>
</gene>
<dbReference type="PROSITE" id="PS50088">
    <property type="entry name" value="ANK_REPEAT"/>
    <property type="match status" value="1"/>
</dbReference>
<dbReference type="Proteomes" id="UP000749559">
    <property type="component" value="Unassembled WGS sequence"/>
</dbReference>
<dbReference type="SMART" id="SM00248">
    <property type="entry name" value="ANK"/>
    <property type="match status" value="5"/>
</dbReference>
<dbReference type="InterPro" id="IPR002110">
    <property type="entry name" value="Ankyrin_rpt"/>
</dbReference>
<dbReference type="InterPro" id="IPR050663">
    <property type="entry name" value="Ankyrin-SOCS_Box"/>
</dbReference>
<dbReference type="SUPFAM" id="SSF48403">
    <property type="entry name" value="Ankyrin repeat"/>
    <property type="match status" value="1"/>
</dbReference>
<dbReference type="GO" id="GO:0000976">
    <property type="term" value="F:transcription cis-regulatory region binding"/>
    <property type="evidence" value="ECO:0007669"/>
    <property type="project" value="TreeGrafter"/>
</dbReference>
<dbReference type="PROSITE" id="PS50297">
    <property type="entry name" value="ANK_REP_REGION"/>
    <property type="match status" value="1"/>
</dbReference>
<dbReference type="Pfam" id="PF12796">
    <property type="entry name" value="Ank_2"/>
    <property type="match status" value="1"/>
</dbReference>
<evidence type="ECO:0000313" key="2">
    <source>
        <dbReference type="EMBL" id="CAH1780601.1"/>
    </source>
</evidence>
<dbReference type="GO" id="GO:0005634">
    <property type="term" value="C:nucleus"/>
    <property type="evidence" value="ECO:0007669"/>
    <property type="project" value="TreeGrafter"/>
</dbReference>
<dbReference type="AlphaFoldDB" id="A0A8J1UF42"/>
<dbReference type="InterPro" id="IPR036770">
    <property type="entry name" value="Ankyrin_rpt-contain_sf"/>
</dbReference>
<name>A0A8J1UF42_OWEFU</name>
<dbReference type="GO" id="GO:0045944">
    <property type="term" value="P:positive regulation of transcription by RNA polymerase II"/>
    <property type="evidence" value="ECO:0007669"/>
    <property type="project" value="TreeGrafter"/>
</dbReference>
<dbReference type="EMBL" id="CAIIXF020000004">
    <property type="protein sequence ID" value="CAH1780601.1"/>
    <property type="molecule type" value="Genomic_DNA"/>
</dbReference>